<gene>
    <name evidence="1" type="ORF">MW7_017330</name>
</gene>
<proteinExistence type="predicted"/>
<dbReference type="EMBL" id="AKCV02000026">
    <property type="protein sequence ID" value="TMS56919.1"/>
    <property type="molecule type" value="Genomic_DNA"/>
</dbReference>
<accession>A0ACD3SL52</accession>
<evidence type="ECO:0000313" key="2">
    <source>
        <dbReference type="Proteomes" id="UP000004277"/>
    </source>
</evidence>
<name>A0ACD3SL52_9BURK</name>
<reference evidence="1" key="1">
    <citation type="submission" date="2019-05" db="EMBL/GenBank/DDBJ databases">
        <title>Revised genome assembly of Burkholderiaceae (previously Ralstonia) sp. PBA.</title>
        <authorList>
            <person name="Gan H.M."/>
        </authorList>
    </citation>
    <scope>NUCLEOTIDE SEQUENCE</scope>
    <source>
        <strain evidence="1">PBA</strain>
    </source>
</reference>
<organism evidence="1 2">
    <name type="scientific">Imbroritus primus</name>
    <dbReference type="NCBI Taxonomy" id="3058603"/>
    <lineage>
        <taxon>Bacteria</taxon>
        <taxon>Pseudomonadati</taxon>
        <taxon>Pseudomonadota</taxon>
        <taxon>Betaproteobacteria</taxon>
        <taxon>Burkholderiales</taxon>
        <taxon>Burkholderiaceae</taxon>
        <taxon>Imbroritus</taxon>
    </lineage>
</organism>
<protein>
    <submittedName>
        <fullName evidence="1">IclR family transcriptional regulator</fullName>
    </submittedName>
</protein>
<keyword evidence="2" id="KW-1185">Reference proteome</keyword>
<evidence type="ECO:0000313" key="1">
    <source>
        <dbReference type="EMBL" id="TMS56919.1"/>
    </source>
</evidence>
<sequence>MLLLPDPVGMTENDPNFVTALARGLALLRCYQPGDTLLGNREFVKRTGLPKATVNRLASTLVALGYLRYDAALGKYGLDAGVLALGYAYLASSGLIALARPHMVAFAQQYGVSISLGKRDRLEMVYLESIRSHAGSSLVLGVGSRLSLLSSSMGRAYLAAMPELRREALLRDYAQAYPEQWAAEGETVRRAIQTAVELGYAGSFREWHPAVHACAVAFRVAGEDDPYVMSCSASYQSRSEADFDAQLAPALGAMVGRLGTLALR</sequence>
<comment type="caution">
    <text evidence="1">The sequence shown here is derived from an EMBL/GenBank/DDBJ whole genome shotgun (WGS) entry which is preliminary data.</text>
</comment>
<dbReference type="Proteomes" id="UP000004277">
    <property type="component" value="Unassembled WGS sequence"/>
</dbReference>